<evidence type="ECO:0000313" key="11">
    <source>
        <dbReference type="Proteomes" id="UP001595816"/>
    </source>
</evidence>
<feature type="region of interest" description="Disordered" evidence="8">
    <location>
        <begin position="1"/>
        <end position="20"/>
    </location>
</feature>
<proteinExistence type="inferred from homology"/>
<feature type="transmembrane region" description="Helical" evidence="7">
    <location>
        <begin position="123"/>
        <end position="143"/>
    </location>
</feature>
<comment type="similarity">
    <text evidence="7">Belongs to the binding-protein-dependent transport system permease family.</text>
</comment>
<dbReference type="Gene3D" id="1.10.3720.10">
    <property type="entry name" value="MetI-like"/>
    <property type="match status" value="1"/>
</dbReference>
<feature type="transmembrane region" description="Helical" evidence="7">
    <location>
        <begin position="220"/>
        <end position="242"/>
    </location>
</feature>
<feature type="domain" description="ABC transmembrane type-1" evidence="9">
    <location>
        <begin position="86"/>
        <end position="300"/>
    </location>
</feature>
<dbReference type="PANTHER" id="PTHR43227:SF8">
    <property type="entry name" value="DIACETYLCHITOBIOSE UPTAKE SYSTEM PERMEASE PROTEIN DASB"/>
    <property type="match status" value="1"/>
</dbReference>
<evidence type="ECO:0000256" key="7">
    <source>
        <dbReference type="RuleBase" id="RU363032"/>
    </source>
</evidence>
<evidence type="ECO:0000313" key="10">
    <source>
        <dbReference type="EMBL" id="MFC4135228.1"/>
    </source>
</evidence>
<feature type="transmembrane region" description="Helical" evidence="7">
    <location>
        <begin position="282"/>
        <end position="303"/>
    </location>
</feature>
<keyword evidence="2 7" id="KW-0813">Transport</keyword>
<dbReference type="EMBL" id="JBHSAY010000020">
    <property type="protein sequence ID" value="MFC4135228.1"/>
    <property type="molecule type" value="Genomic_DNA"/>
</dbReference>
<organism evidence="10 11">
    <name type="scientific">Hamadaea flava</name>
    <dbReference type="NCBI Taxonomy" id="1742688"/>
    <lineage>
        <taxon>Bacteria</taxon>
        <taxon>Bacillati</taxon>
        <taxon>Actinomycetota</taxon>
        <taxon>Actinomycetes</taxon>
        <taxon>Micromonosporales</taxon>
        <taxon>Micromonosporaceae</taxon>
        <taxon>Hamadaea</taxon>
    </lineage>
</organism>
<keyword evidence="5 7" id="KW-1133">Transmembrane helix</keyword>
<dbReference type="InterPro" id="IPR050809">
    <property type="entry name" value="UgpAE/MalFG_permease"/>
</dbReference>
<dbReference type="PANTHER" id="PTHR43227">
    <property type="entry name" value="BLL4140 PROTEIN"/>
    <property type="match status" value="1"/>
</dbReference>
<sequence length="310" mass="33918">MTLISSPPEVRDVAKSPRQGRHLSDKTFGFLLTLPAVVLFSAIVLYPLIGSLTTSLFQQSLVIPGRSFVGLDNFRQVLDDQFWPVLRNTLVFTVFSTACPFILGFALALALNTRLPGRAVLRGVFLFPWVIPGVVVSFAWLWIFNANYGLLNGVLVQLGLIDAPVSWLGDPTTAMAAIIVAKTWASFPWIMVMLLAGLQTVPATLHEAAAMDGAGTLRRFWHITLPHLRGIIGIVVLLEVIWNFQHFDMIYVLTGGGPAGATTTFAVAVYETAFKGFDLGRAGALGALWLLLLLVLVVGYVRLAEREEKR</sequence>
<comment type="subcellular location">
    <subcellularLocation>
        <location evidence="1 7">Cell membrane</location>
        <topology evidence="1 7">Multi-pass membrane protein</topology>
    </subcellularLocation>
</comment>
<feature type="transmembrane region" description="Helical" evidence="7">
    <location>
        <begin position="176"/>
        <end position="200"/>
    </location>
</feature>
<feature type="transmembrane region" description="Helical" evidence="7">
    <location>
        <begin position="249"/>
        <end position="270"/>
    </location>
</feature>
<dbReference type="Proteomes" id="UP001595816">
    <property type="component" value="Unassembled WGS sequence"/>
</dbReference>
<feature type="transmembrane region" description="Helical" evidence="7">
    <location>
        <begin position="90"/>
        <end position="111"/>
    </location>
</feature>
<feature type="transmembrane region" description="Helical" evidence="7">
    <location>
        <begin position="28"/>
        <end position="49"/>
    </location>
</feature>
<feature type="transmembrane region" description="Helical" evidence="7">
    <location>
        <begin position="149"/>
        <end position="169"/>
    </location>
</feature>
<evidence type="ECO:0000256" key="3">
    <source>
        <dbReference type="ARBA" id="ARBA00022475"/>
    </source>
</evidence>
<gene>
    <name evidence="10" type="ORF">ACFOZ4_31840</name>
</gene>
<dbReference type="CDD" id="cd06261">
    <property type="entry name" value="TM_PBP2"/>
    <property type="match status" value="1"/>
</dbReference>
<dbReference type="Pfam" id="PF00528">
    <property type="entry name" value="BPD_transp_1"/>
    <property type="match status" value="1"/>
</dbReference>
<keyword evidence="11" id="KW-1185">Reference proteome</keyword>
<keyword evidence="3" id="KW-1003">Cell membrane</keyword>
<evidence type="ECO:0000256" key="2">
    <source>
        <dbReference type="ARBA" id="ARBA00022448"/>
    </source>
</evidence>
<evidence type="ECO:0000256" key="1">
    <source>
        <dbReference type="ARBA" id="ARBA00004651"/>
    </source>
</evidence>
<dbReference type="InterPro" id="IPR000515">
    <property type="entry name" value="MetI-like"/>
</dbReference>
<dbReference type="SUPFAM" id="SSF161098">
    <property type="entry name" value="MetI-like"/>
    <property type="match status" value="1"/>
</dbReference>
<reference evidence="11" key="1">
    <citation type="journal article" date="2019" name="Int. J. Syst. Evol. Microbiol.">
        <title>The Global Catalogue of Microorganisms (GCM) 10K type strain sequencing project: providing services to taxonomists for standard genome sequencing and annotation.</title>
        <authorList>
            <consortium name="The Broad Institute Genomics Platform"/>
            <consortium name="The Broad Institute Genome Sequencing Center for Infectious Disease"/>
            <person name="Wu L."/>
            <person name="Ma J."/>
        </authorList>
    </citation>
    <scope>NUCLEOTIDE SEQUENCE [LARGE SCALE GENOMIC DNA]</scope>
    <source>
        <strain evidence="11">CGMCC 4.7289</strain>
    </source>
</reference>
<keyword evidence="6 7" id="KW-0472">Membrane</keyword>
<protein>
    <submittedName>
        <fullName evidence="10">Carbohydrate ABC transporter permease</fullName>
    </submittedName>
</protein>
<evidence type="ECO:0000256" key="5">
    <source>
        <dbReference type="ARBA" id="ARBA00022989"/>
    </source>
</evidence>
<evidence type="ECO:0000256" key="8">
    <source>
        <dbReference type="SAM" id="MobiDB-lite"/>
    </source>
</evidence>
<comment type="caution">
    <text evidence="10">The sequence shown here is derived from an EMBL/GenBank/DDBJ whole genome shotgun (WGS) entry which is preliminary data.</text>
</comment>
<dbReference type="PROSITE" id="PS50928">
    <property type="entry name" value="ABC_TM1"/>
    <property type="match status" value="1"/>
</dbReference>
<evidence type="ECO:0000256" key="4">
    <source>
        <dbReference type="ARBA" id="ARBA00022692"/>
    </source>
</evidence>
<accession>A0ABV8LY18</accession>
<dbReference type="RefSeq" id="WP_253763104.1">
    <property type="nucleotide sequence ID" value="NZ_JAMZDZ010000001.1"/>
</dbReference>
<name>A0ABV8LY18_9ACTN</name>
<evidence type="ECO:0000256" key="6">
    <source>
        <dbReference type="ARBA" id="ARBA00023136"/>
    </source>
</evidence>
<dbReference type="InterPro" id="IPR035906">
    <property type="entry name" value="MetI-like_sf"/>
</dbReference>
<keyword evidence="4 7" id="KW-0812">Transmembrane</keyword>
<evidence type="ECO:0000259" key="9">
    <source>
        <dbReference type="PROSITE" id="PS50928"/>
    </source>
</evidence>